<organism evidence="1 2">
    <name type="scientific">Caerostris darwini</name>
    <dbReference type="NCBI Taxonomy" id="1538125"/>
    <lineage>
        <taxon>Eukaryota</taxon>
        <taxon>Metazoa</taxon>
        <taxon>Ecdysozoa</taxon>
        <taxon>Arthropoda</taxon>
        <taxon>Chelicerata</taxon>
        <taxon>Arachnida</taxon>
        <taxon>Araneae</taxon>
        <taxon>Araneomorphae</taxon>
        <taxon>Entelegynae</taxon>
        <taxon>Araneoidea</taxon>
        <taxon>Araneidae</taxon>
        <taxon>Caerostris</taxon>
    </lineage>
</organism>
<evidence type="ECO:0000313" key="1">
    <source>
        <dbReference type="EMBL" id="GIY26272.1"/>
    </source>
</evidence>
<protein>
    <submittedName>
        <fullName evidence="1">Uncharacterized protein</fullName>
    </submittedName>
</protein>
<evidence type="ECO:0000313" key="2">
    <source>
        <dbReference type="Proteomes" id="UP001054837"/>
    </source>
</evidence>
<proteinExistence type="predicted"/>
<dbReference type="AlphaFoldDB" id="A0AAV4RY01"/>
<gene>
    <name evidence="1" type="ORF">CDAR_379621</name>
</gene>
<keyword evidence="2" id="KW-1185">Reference proteome</keyword>
<dbReference type="EMBL" id="BPLQ01006932">
    <property type="protein sequence ID" value="GIY26272.1"/>
    <property type="molecule type" value="Genomic_DNA"/>
</dbReference>
<sequence>MSSGCGDEVGGGDHIAPTLKWRQVECARLLAFPNLESLLTSNEIEGCRMNKKYNSVTTNGMAGILSRKEKISQKIIIMSILLPAYANAA</sequence>
<accession>A0AAV4RY01</accession>
<name>A0AAV4RY01_9ARAC</name>
<reference evidence="1 2" key="1">
    <citation type="submission" date="2021-06" db="EMBL/GenBank/DDBJ databases">
        <title>Caerostris darwini draft genome.</title>
        <authorList>
            <person name="Kono N."/>
            <person name="Arakawa K."/>
        </authorList>
    </citation>
    <scope>NUCLEOTIDE SEQUENCE [LARGE SCALE GENOMIC DNA]</scope>
</reference>
<dbReference type="Proteomes" id="UP001054837">
    <property type="component" value="Unassembled WGS sequence"/>
</dbReference>
<comment type="caution">
    <text evidence="1">The sequence shown here is derived from an EMBL/GenBank/DDBJ whole genome shotgun (WGS) entry which is preliminary data.</text>
</comment>